<dbReference type="InterPro" id="IPR000477">
    <property type="entry name" value="RT_dom"/>
</dbReference>
<dbReference type="SUPFAM" id="SSF56672">
    <property type="entry name" value="DNA/RNA polymerases"/>
    <property type="match status" value="1"/>
</dbReference>
<name>A0A6J2YF63_SITOR</name>
<dbReference type="OrthoDB" id="425681at2759"/>
<dbReference type="InParanoid" id="A0A6J2YF63"/>
<dbReference type="GeneID" id="115886487"/>
<evidence type="ECO:0000313" key="2">
    <source>
        <dbReference type="Proteomes" id="UP000504635"/>
    </source>
</evidence>
<dbReference type="PANTHER" id="PTHR47027:SF20">
    <property type="entry name" value="REVERSE TRANSCRIPTASE-LIKE PROTEIN WITH RNA-DIRECTED DNA POLYMERASE DOMAIN"/>
    <property type="match status" value="1"/>
</dbReference>
<dbReference type="RefSeq" id="XP_030761520.1">
    <property type="nucleotide sequence ID" value="XM_030905660.1"/>
</dbReference>
<dbReference type="GO" id="GO:0071897">
    <property type="term" value="P:DNA biosynthetic process"/>
    <property type="evidence" value="ECO:0007669"/>
    <property type="project" value="UniProtKB-ARBA"/>
</dbReference>
<protein>
    <submittedName>
        <fullName evidence="3">Uncharacterized protein LOC115886487</fullName>
    </submittedName>
</protein>
<keyword evidence="2" id="KW-1185">Reference proteome</keyword>
<gene>
    <name evidence="3" type="primary">LOC115886487</name>
</gene>
<evidence type="ECO:0000259" key="1">
    <source>
        <dbReference type="PROSITE" id="PS50878"/>
    </source>
</evidence>
<feature type="domain" description="Reverse transcriptase" evidence="1">
    <location>
        <begin position="1"/>
        <end position="121"/>
    </location>
</feature>
<dbReference type="Pfam" id="PF00078">
    <property type="entry name" value="RVT_1"/>
    <property type="match status" value="1"/>
</dbReference>
<reference evidence="3" key="1">
    <citation type="submission" date="2025-08" db="UniProtKB">
        <authorList>
            <consortium name="RefSeq"/>
        </authorList>
    </citation>
    <scope>IDENTIFICATION</scope>
    <source>
        <tissue evidence="3">Gonads</tissue>
    </source>
</reference>
<dbReference type="InterPro" id="IPR043502">
    <property type="entry name" value="DNA/RNA_pol_sf"/>
</dbReference>
<accession>A0A6J2YF63</accession>
<dbReference type="PROSITE" id="PS50878">
    <property type="entry name" value="RT_POL"/>
    <property type="match status" value="1"/>
</dbReference>
<organism evidence="2 3">
    <name type="scientific">Sitophilus oryzae</name>
    <name type="common">Rice weevil</name>
    <name type="synonym">Curculio oryzae</name>
    <dbReference type="NCBI Taxonomy" id="7048"/>
    <lineage>
        <taxon>Eukaryota</taxon>
        <taxon>Metazoa</taxon>
        <taxon>Ecdysozoa</taxon>
        <taxon>Arthropoda</taxon>
        <taxon>Hexapoda</taxon>
        <taxon>Insecta</taxon>
        <taxon>Pterygota</taxon>
        <taxon>Neoptera</taxon>
        <taxon>Endopterygota</taxon>
        <taxon>Coleoptera</taxon>
        <taxon>Polyphaga</taxon>
        <taxon>Cucujiformia</taxon>
        <taxon>Curculionidae</taxon>
        <taxon>Dryophthorinae</taxon>
        <taxon>Sitophilus</taxon>
    </lineage>
</organism>
<dbReference type="KEGG" id="soy:115886487"/>
<evidence type="ECO:0000313" key="3">
    <source>
        <dbReference type="RefSeq" id="XP_030761520.1"/>
    </source>
</evidence>
<dbReference type="Proteomes" id="UP000504635">
    <property type="component" value="Unplaced"/>
</dbReference>
<proteinExistence type="predicted"/>
<sequence>MFTTKGLRQGCPLSPLLFNLYLEVVLRDWKNRCGGMGVPVGDDCLVTLNFADDQVVIAQDAYNLEFMMSRLNSAYTEWGLTVNIDKTEYLLTNSNDKFDIFITDNAKLRQVEWFKYLGARISSRKGLDKTEVSARIEQGRKIIGALNGIWWDKNIRPNTKVHIGRALVESVVTYGCEVWTLKAEQKRALNALEMDYLRRSARVSKLDRVRNVEIKMDAKMDATQTIVDRVEQRGLKWFGH</sequence>
<dbReference type="AlphaFoldDB" id="A0A6J2YF63"/>
<dbReference type="PANTHER" id="PTHR47027">
    <property type="entry name" value="REVERSE TRANSCRIPTASE DOMAIN-CONTAINING PROTEIN"/>
    <property type="match status" value="1"/>
</dbReference>